<dbReference type="Gene3D" id="1.20.58.390">
    <property type="entry name" value="Neurotransmitter-gated ion-channel transmembrane domain"/>
    <property type="match status" value="1"/>
</dbReference>
<name>A0A559JZU3_9BACL</name>
<dbReference type="InterPro" id="IPR006201">
    <property type="entry name" value="Neur_channel"/>
</dbReference>
<evidence type="ECO:0000313" key="3">
    <source>
        <dbReference type="Proteomes" id="UP000317036"/>
    </source>
</evidence>
<feature type="transmembrane region" description="Helical" evidence="1">
    <location>
        <begin position="254"/>
        <end position="272"/>
    </location>
</feature>
<keyword evidence="1" id="KW-0812">Transmembrane</keyword>
<evidence type="ECO:0000256" key="1">
    <source>
        <dbReference type="SAM" id="Phobius"/>
    </source>
</evidence>
<feature type="transmembrane region" description="Helical" evidence="1">
    <location>
        <begin position="191"/>
        <end position="211"/>
    </location>
</feature>
<dbReference type="PANTHER" id="PTHR18945">
    <property type="entry name" value="NEUROTRANSMITTER GATED ION CHANNEL"/>
    <property type="match status" value="1"/>
</dbReference>
<evidence type="ECO:0008006" key="4">
    <source>
        <dbReference type="Google" id="ProtNLM"/>
    </source>
</evidence>
<dbReference type="Proteomes" id="UP000317036">
    <property type="component" value="Unassembled WGS sequence"/>
</dbReference>
<dbReference type="SUPFAM" id="SSF63712">
    <property type="entry name" value="Nicotinic receptor ligand binding domain-like"/>
    <property type="match status" value="1"/>
</dbReference>
<feature type="transmembrane region" description="Helical" evidence="1">
    <location>
        <begin position="292"/>
        <end position="310"/>
    </location>
</feature>
<dbReference type="OrthoDB" id="548455at2"/>
<dbReference type="InterPro" id="IPR036734">
    <property type="entry name" value="Neur_chan_lig-bd_sf"/>
</dbReference>
<dbReference type="GO" id="GO:0004888">
    <property type="term" value="F:transmembrane signaling receptor activity"/>
    <property type="evidence" value="ECO:0007669"/>
    <property type="project" value="InterPro"/>
</dbReference>
<proteinExistence type="predicted"/>
<keyword evidence="3" id="KW-1185">Reference proteome</keyword>
<evidence type="ECO:0000313" key="2">
    <source>
        <dbReference type="EMBL" id="TVY05409.1"/>
    </source>
</evidence>
<keyword evidence="1" id="KW-1133">Transmembrane helix</keyword>
<protein>
    <recommendedName>
        <fullName evidence="4">Neurotransmitter-gated ion-channel ligand-binding domain-containing protein</fullName>
    </recommendedName>
</protein>
<comment type="caution">
    <text evidence="2">The sequence shown here is derived from an EMBL/GenBank/DDBJ whole genome shotgun (WGS) entry which is preliminary data.</text>
</comment>
<reference evidence="2 3" key="1">
    <citation type="submission" date="2019-07" db="EMBL/GenBank/DDBJ databases">
        <authorList>
            <person name="Kim J."/>
        </authorList>
    </citation>
    <scope>NUCLEOTIDE SEQUENCE [LARGE SCALE GENOMIC DNA]</scope>
    <source>
        <strain evidence="2 3">JC52</strain>
    </source>
</reference>
<dbReference type="InterPro" id="IPR038050">
    <property type="entry name" value="Neuro_actylchol_rec"/>
</dbReference>
<organism evidence="2 3">
    <name type="scientific">Paenibacillus cremeus</name>
    <dbReference type="NCBI Taxonomy" id="2163881"/>
    <lineage>
        <taxon>Bacteria</taxon>
        <taxon>Bacillati</taxon>
        <taxon>Bacillota</taxon>
        <taxon>Bacilli</taxon>
        <taxon>Bacillales</taxon>
        <taxon>Paenibacillaceae</taxon>
        <taxon>Paenibacillus</taxon>
    </lineage>
</organism>
<accession>A0A559JZU3</accession>
<dbReference type="EMBL" id="VNJI01000059">
    <property type="protein sequence ID" value="TVY05409.1"/>
    <property type="molecule type" value="Genomic_DNA"/>
</dbReference>
<sequence length="311" mass="35554">MKLALRTLMIAILLLLFVRHDVMAQSQPERPREVGVGLYVLNFGALDINEGTFTADFYLTIKDSQPIQDDSFEFVNGTPRKINTTDDYKEADTYVKVYRITADLTTKVDLSKYPFDSQQLPIRLESKVESTEHMVFVPLDSKSGIDEGNSLPGWSLGALAVDVKEHYYPVFKEGYSQFRFAVTVSKNRFNAYFQTFSSVSFTILVCLLSFLLGPDKLHIRSKITNVALIASGMFFKKLVDRIPAVSYLTFLDKFMFLTYSVLIIYILVNVYVTYLQNQNNDGRIAAMQTYSVYVLAMLTLTLYMGLFWIYL</sequence>
<dbReference type="GO" id="GO:0016020">
    <property type="term" value="C:membrane"/>
    <property type="evidence" value="ECO:0007669"/>
    <property type="project" value="InterPro"/>
</dbReference>
<gene>
    <name evidence="2" type="ORF">FPZ49_30265</name>
</gene>
<dbReference type="Gene3D" id="2.70.170.10">
    <property type="entry name" value="Neurotransmitter-gated ion-channel ligand-binding domain"/>
    <property type="match status" value="1"/>
</dbReference>
<dbReference type="RefSeq" id="WP_144854062.1">
    <property type="nucleotide sequence ID" value="NZ_VNJI01000059.1"/>
</dbReference>
<dbReference type="AlphaFoldDB" id="A0A559JZU3"/>
<dbReference type="GO" id="GO:0005230">
    <property type="term" value="F:extracellular ligand-gated monoatomic ion channel activity"/>
    <property type="evidence" value="ECO:0007669"/>
    <property type="project" value="InterPro"/>
</dbReference>
<keyword evidence="1" id="KW-0472">Membrane</keyword>